<dbReference type="NCBIfam" id="TIGR01845">
    <property type="entry name" value="outer_NodT"/>
    <property type="match status" value="1"/>
</dbReference>
<dbReference type="InterPro" id="IPR010131">
    <property type="entry name" value="MdtP/NodT-like"/>
</dbReference>
<evidence type="ECO:0000313" key="4">
    <source>
        <dbReference type="EMBL" id="NMG05038.1"/>
    </source>
</evidence>
<feature type="signal peptide" evidence="2">
    <location>
        <begin position="1"/>
        <end position="21"/>
    </location>
</feature>
<keyword evidence="2" id="KW-0449">Lipoprotein</keyword>
<keyword evidence="2" id="KW-0564">Palmitate</keyword>
<feature type="region of interest" description="Disordered" evidence="3">
    <location>
        <begin position="470"/>
        <end position="494"/>
    </location>
</feature>
<dbReference type="RefSeq" id="WP_168989654.1">
    <property type="nucleotide sequence ID" value="NZ_CAWPHM010000103.1"/>
</dbReference>
<protein>
    <submittedName>
        <fullName evidence="4">Efflux transporter outer membrane subunit</fullName>
    </submittedName>
</protein>
<comment type="similarity">
    <text evidence="1 2">Belongs to the outer membrane factor (OMF) (TC 1.B.17) family.</text>
</comment>
<dbReference type="Gene3D" id="1.20.1600.10">
    <property type="entry name" value="Outer membrane efflux proteins (OEP)"/>
    <property type="match status" value="1"/>
</dbReference>
<dbReference type="PANTHER" id="PTHR30203">
    <property type="entry name" value="OUTER MEMBRANE CATION EFFLUX PROTEIN"/>
    <property type="match status" value="1"/>
</dbReference>
<dbReference type="AlphaFoldDB" id="A0A972F9W7"/>
<dbReference type="Pfam" id="PF02321">
    <property type="entry name" value="OEP"/>
    <property type="match status" value="2"/>
</dbReference>
<keyword evidence="2" id="KW-1134">Transmembrane beta strand</keyword>
<reference evidence="4" key="1">
    <citation type="submission" date="2019-12" db="EMBL/GenBank/DDBJ databases">
        <title>Comparative genomics gives insights into the taxonomy of the Azoarcus-Aromatoleum group and reveals separate origins of nif in the plant-associated Azoarcus and non-plant-associated Aromatoleum sub-groups.</title>
        <authorList>
            <person name="Lafos M."/>
            <person name="Maluk M."/>
            <person name="Batista M."/>
            <person name="Junghare M."/>
            <person name="Carmona M."/>
            <person name="Faoro H."/>
            <person name="Cruz L.M."/>
            <person name="Battistoni F."/>
            <person name="De Souza E."/>
            <person name="Pedrosa F."/>
            <person name="Chen W.-M."/>
            <person name="Poole P.S."/>
            <person name="Dixon R.A."/>
            <person name="James E.K."/>
        </authorList>
    </citation>
    <scope>NUCLEOTIDE SEQUENCE</scope>
    <source>
        <strain evidence="4">NSC3</strain>
    </source>
</reference>
<evidence type="ECO:0000313" key="5">
    <source>
        <dbReference type="Proteomes" id="UP000599523"/>
    </source>
</evidence>
<dbReference type="SUPFAM" id="SSF56954">
    <property type="entry name" value="Outer membrane efflux proteins (OEP)"/>
    <property type="match status" value="1"/>
</dbReference>
<dbReference type="PANTHER" id="PTHR30203:SF29">
    <property type="entry name" value="PROTEIN CYAE"/>
    <property type="match status" value="1"/>
</dbReference>
<evidence type="ECO:0000256" key="3">
    <source>
        <dbReference type="SAM" id="MobiDB-lite"/>
    </source>
</evidence>
<sequence length="494" mass="52043">MLRVAIGMPLVLAGCASTAPALVPDSAGAQVTTQWNAPLPHGGRVDDLRQWWSQFDDPLMPDLIEAAQRASPTLAQAAANMADARASSVTSGAALLPSLDIAASATRGRSELAAPVGKVSSLGLQTAWELDLFGANRAGLAAAVARFSSSQAGWHDARVSVAADVARNYVELRACEAHVEQSRIDAASRAQTSRLTELAAAGGIRSPATADLARASAAQGEVALEERKSQCDLLIKALVALTSRDEPTLRSQLAEKTAQLPQPTEFSVNTVPAEVLAQRPDIYAAARNVVAASADSTQADAQRWPRITLAGSIGSTRVSSLGVSTDGTVWSVGPIAITFPLFDGGLRRANAQAAKVRYESATTVYAARLRTAIQEVESALVTLESTTRRSESASVAVDGFERSYRATATSYDVGAASLFDLEDARRSLVSAQSTLIDLRRERLLAWVSLYRAMGGGWTPQANEHLAGRSDRAGTLVPGSTASAREFARPQSARR</sequence>
<accession>A0A972F9W7</accession>
<evidence type="ECO:0000256" key="1">
    <source>
        <dbReference type="ARBA" id="ARBA00007613"/>
    </source>
</evidence>
<keyword evidence="5" id="KW-1185">Reference proteome</keyword>
<dbReference type="PROSITE" id="PS51257">
    <property type="entry name" value="PROKAR_LIPOPROTEIN"/>
    <property type="match status" value="1"/>
</dbReference>
<keyword evidence="2" id="KW-0472">Membrane</keyword>
<evidence type="ECO:0000256" key="2">
    <source>
        <dbReference type="RuleBase" id="RU362097"/>
    </source>
</evidence>
<gene>
    <name evidence="4" type="ORF">GPA21_19000</name>
</gene>
<keyword evidence="2" id="KW-0732">Signal</keyword>
<feature type="chain" id="PRO_5038157127" evidence="2">
    <location>
        <begin position="22"/>
        <end position="494"/>
    </location>
</feature>
<proteinExistence type="inferred from homology"/>
<dbReference type="InterPro" id="IPR003423">
    <property type="entry name" value="OMP_efflux"/>
</dbReference>
<organism evidence="4 5">
    <name type="scientific">Azoarcus taiwanensis</name>
    <dbReference type="NCBI Taxonomy" id="666964"/>
    <lineage>
        <taxon>Bacteria</taxon>
        <taxon>Pseudomonadati</taxon>
        <taxon>Pseudomonadota</taxon>
        <taxon>Betaproteobacteria</taxon>
        <taxon>Rhodocyclales</taxon>
        <taxon>Zoogloeaceae</taxon>
        <taxon>Azoarcus</taxon>
    </lineage>
</organism>
<name>A0A972F9W7_9RHOO</name>
<dbReference type="EMBL" id="WTVM01000193">
    <property type="protein sequence ID" value="NMG05038.1"/>
    <property type="molecule type" value="Genomic_DNA"/>
</dbReference>
<comment type="subcellular location">
    <subcellularLocation>
        <location evidence="2">Cell membrane</location>
        <topology evidence="2">Lipid-anchor</topology>
    </subcellularLocation>
</comment>
<keyword evidence="2" id="KW-0812">Transmembrane</keyword>
<dbReference type="Proteomes" id="UP000599523">
    <property type="component" value="Unassembled WGS sequence"/>
</dbReference>
<dbReference type="GO" id="GO:0005886">
    <property type="term" value="C:plasma membrane"/>
    <property type="evidence" value="ECO:0007669"/>
    <property type="project" value="UniProtKB-SubCell"/>
</dbReference>
<dbReference type="GO" id="GO:0015562">
    <property type="term" value="F:efflux transmembrane transporter activity"/>
    <property type="evidence" value="ECO:0007669"/>
    <property type="project" value="InterPro"/>
</dbReference>
<comment type="caution">
    <text evidence="4">The sequence shown here is derived from an EMBL/GenBank/DDBJ whole genome shotgun (WGS) entry which is preliminary data.</text>
</comment>
<dbReference type="Gene3D" id="2.20.200.10">
    <property type="entry name" value="Outer membrane efflux proteins (OEP)"/>
    <property type="match status" value="1"/>
</dbReference>